<dbReference type="GO" id="GO:0098794">
    <property type="term" value="C:postsynapse"/>
    <property type="evidence" value="ECO:0007669"/>
    <property type="project" value="TreeGrafter"/>
</dbReference>
<keyword evidence="3" id="KW-0050">Antiport</keyword>
<reference evidence="10 11" key="1">
    <citation type="journal article" date="2017" name="Gigascience">
        <title>Draft genome of the honey bee ectoparasitic mite, Tropilaelaps mercedesae, is shaped by the parasitic life history.</title>
        <authorList>
            <person name="Dong X."/>
            <person name="Armstrong S.D."/>
            <person name="Xia D."/>
            <person name="Makepeace B.L."/>
            <person name="Darby A.C."/>
            <person name="Kadowaki T."/>
        </authorList>
    </citation>
    <scope>NUCLEOTIDE SEQUENCE [LARGE SCALE GENOMIC DNA]</scope>
    <source>
        <strain evidence="10">Wuxi-XJTLU</strain>
    </source>
</reference>
<dbReference type="GO" id="GO:0030424">
    <property type="term" value="C:axon"/>
    <property type="evidence" value="ECO:0007669"/>
    <property type="project" value="TreeGrafter"/>
</dbReference>
<dbReference type="Proteomes" id="UP000192247">
    <property type="component" value="Unassembled WGS sequence"/>
</dbReference>
<dbReference type="GO" id="GO:0012505">
    <property type="term" value="C:endomembrane system"/>
    <property type="evidence" value="ECO:0007669"/>
    <property type="project" value="UniProtKB-SubCell"/>
</dbReference>
<keyword evidence="8" id="KW-0472">Membrane</keyword>
<dbReference type="PANTHER" id="PTHR11878:SF65">
    <property type="entry name" value="NA_CA-EXCHANGE PROTEIN, ISOFORM G"/>
    <property type="match status" value="1"/>
</dbReference>
<sequence length="248" mass="26893">MASVTKRPPDSLTSDTSRTIGTFGVLAKDVLSVTITTPDGEKQVIAVRVWNETVSNLTLMALGSSAPEILLSVIEIYAENFEAGDLGPGTIVGSAAFNLFVIIAICVWSVPSSEVRNSSTGNCSGRSRRSGQAVALSFHSGVQLDEWVLGKMLAPPSLLSPCLLRRVSRNAFPDDANGGYGRHSLIPNGCLPNVFFVSGRSDATRRKRFKDFSLVLADEHCCTCVMAPQQPERQRRAYLLELRFRKSS</sequence>
<dbReference type="Gene3D" id="1.20.1420.30">
    <property type="entry name" value="NCX, central ion-binding region"/>
    <property type="match status" value="1"/>
</dbReference>
<keyword evidence="4" id="KW-0109">Calcium transport</keyword>
<dbReference type="InterPro" id="IPR051171">
    <property type="entry name" value="CaCA"/>
</dbReference>
<comment type="caution">
    <text evidence="10">The sequence shown here is derived from an EMBL/GenBank/DDBJ whole genome shotgun (WGS) entry which is preliminary data.</text>
</comment>
<organism evidence="10 11">
    <name type="scientific">Tropilaelaps mercedesae</name>
    <dbReference type="NCBI Taxonomy" id="418985"/>
    <lineage>
        <taxon>Eukaryota</taxon>
        <taxon>Metazoa</taxon>
        <taxon>Ecdysozoa</taxon>
        <taxon>Arthropoda</taxon>
        <taxon>Chelicerata</taxon>
        <taxon>Arachnida</taxon>
        <taxon>Acari</taxon>
        <taxon>Parasitiformes</taxon>
        <taxon>Mesostigmata</taxon>
        <taxon>Gamasina</taxon>
        <taxon>Dermanyssoidea</taxon>
        <taxon>Laelapidae</taxon>
        <taxon>Tropilaelaps</taxon>
    </lineage>
</organism>
<keyword evidence="6" id="KW-1133">Transmembrane helix</keyword>
<keyword evidence="11" id="KW-1185">Reference proteome</keyword>
<feature type="domain" description="Sodium/calcium exchanger membrane region" evidence="9">
    <location>
        <begin position="47"/>
        <end position="111"/>
    </location>
</feature>
<protein>
    <submittedName>
        <fullName evidence="10">Sodium/calcium exchanger 1-like</fullName>
    </submittedName>
</protein>
<evidence type="ECO:0000256" key="6">
    <source>
        <dbReference type="ARBA" id="ARBA00022989"/>
    </source>
</evidence>
<evidence type="ECO:0000256" key="2">
    <source>
        <dbReference type="ARBA" id="ARBA00022448"/>
    </source>
</evidence>
<keyword evidence="7" id="KW-0406">Ion transport</keyword>
<dbReference type="GO" id="GO:0042383">
    <property type="term" value="C:sarcolemma"/>
    <property type="evidence" value="ECO:0007669"/>
    <property type="project" value="TreeGrafter"/>
</dbReference>
<dbReference type="AlphaFoldDB" id="A0A1V9X098"/>
<accession>A0A1V9X098</accession>
<dbReference type="GO" id="GO:0098703">
    <property type="term" value="P:calcium ion import across plasma membrane"/>
    <property type="evidence" value="ECO:0007669"/>
    <property type="project" value="TreeGrafter"/>
</dbReference>
<evidence type="ECO:0000313" key="11">
    <source>
        <dbReference type="Proteomes" id="UP000192247"/>
    </source>
</evidence>
<keyword evidence="2" id="KW-0813">Transport</keyword>
<evidence type="ECO:0000256" key="7">
    <source>
        <dbReference type="ARBA" id="ARBA00023065"/>
    </source>
</evidence>
<evidence type="ECO:0000256" key="5">
    <source>
        <dbReference type="ARBA" id="ARBA00022692"/>
    </source>
</evidence>
<evidence type="ECO:0000256" key="1">
    <source>
        <dbReference type="ARBA" id="ARBA00004127"/>
    </source>
</evidence>
<dbReference type="PANTHER" id="PTHR11878">
    <property type="entry name" value="SODIUM/CALCIUM EXCHANGER"/>
    <property type="match status" value="1"/>
</dbReference>
<dbReference type="InterPro" id="IPR004837">
    <property type="entry name" value="NaCa_Exmemb"/>
</dbReference>
<evidence type="ECO:0000256" key="8">
    <source>
        <dbReference type="ARBA" id="ARBA00023136"/>
    </source>
</evidence>
<comment type="subcellular location">
    <subcellularLocation>
        <location evidence="1">Endomembrane system</location>
        <topology evidence="1">Multi-pass membrane protein</topology>
    </subcellularLocation>
</comment>
<evidence type="ECO:0000259" key="9">
    <source>
        <dbReference type="Pfam" id="PF01699"/>
    </source>
</evidence>
<keyword evidence="4" id="KW-0106">Calcium</keyword>
<evidence type="ECO:0000313" key="10">
    <source>
        <dbReference type="EMBL" id="OQR66980.1"/>
    </source>
</evidence>
<dbReference type="Pfam" id="PF01699">
    <property type="entry name" value="Na_Ca_ex"/>
    <property type="match status" value="1"/>
</dbReference>
<dbReference type="InParanoid" id="A0A1V9X098"/>
<keyword evidence="5" id="KW-0812">Transmembrane</keyword>
<evidence type="ECO:0000256" key="3">
    <source>
        <dbReference type="ARBA" id="ARBA00022449"/>
    </source>
</evidence>
<dbReference type="InterPro" id="IPR044880">
    <property type="entry name" value="NCX_ion-bd_dom_sf"/>
</dbReference>
<dbReference type="OrthoDB" id="418484at2759"/>
<dbReference type="STRING" id="418985.A0A1V9X098"/>
<gene>
    <name evidence="10" type="ORF">BIW11_02269</name>
</gene>
<name>A0A1V9X098_9ACAR</name>
<dbReference type="EMBL" id="MNPL01030333">
    <property type="protein sequence ID" value="OQR66980.1"/>
    <property type="molecule type" value="Genomic_DNA"/>
</dbReference>
<proteinExistence type="predicted"/>
<evidence type="ECO:0000256" key="4">
    <source>
        <dbReference type="ARBA" id="ARBA00022568"/>
    </source>
</evidence>
<dbReference type="GO" id="GO:0005432">
    <property type="term" value="F:calcium:sodium antiporter activity"/>
    <property type="evidence" value="ECO:0007669"/>
    <property type="project" value="TreeGrafter"/>
</dbReference>